<keyword evidence="2" id="KW-1185">Reference proteome</keyword>
<reference evidence="1 2" key="1">
    <citation type="submission" date="2020-08" db="EMBL/GenBank/DDBJ databases">
        <title>Sequencing the genomes of 1000 actinobacteria strains.</title>
        <authorList>
            <person name="Klenk H.-P."/>
        </authorList>
    </citation>
    <scope>NUCLEOTIDE SEQUENCE [LARGE SCALE GENOMIC DNA]</scope>
    <source>
        <strain evidence="1 2">DSM 43023</strain>
    </source>
</reference>
<evidence type="ECO:0000313" key="2">
    <source>
        <dbReference type="Proteomes" id="UP000534286"/>
    </source>
</evidence>
<comment type="caution">
    <text evidence="1">The sequence shown here is derived from an EMBL/GenBank/DDBJ whole genome shotgun (WGS) entry which is preliminary data.</text>
</comment>
<dbReference type="EMBL" id="JACHJU010000001">
    <property type="protein sequence ID" value="MBB4939442.1"/>
    <property type="molecule type" value="Genomic_DNA"/>
</dbReference>
<evidence type="ECO:0000313" key="1">
    <source>
        <dbReference type="EMBL" id="MBB4939442.1"/>
    </source>
</evidence>
<name>A0A7W7RWY5_9ACTN</name>
<accession>A0A7W7RWY5</accession>
<gene>
    <name evidence="1" type="ORF">FHR32_003747</name>
</gene>
<protein>
    <submittedName>
        <fullName evidence="1">Uncharacterized protein</fullName>
    </submittedName>
</protein>
<sequence length="70" mass="7673">MTRSEAPVCRVSWTRIRGTPAFRQCAPRARLKFRGPIGVPGLLNRTAFAEGTRGTRDDFGNPLIALGVTM</sequence>
<dbReference type="Proteomes" id="UP000534286">
    <property type="component" value="Unassembled WGS sequence"/>
</dbReference>
<organism evidence="1 2">
    <name type="scientific">Streptosporangium album</name>
    <dbReference type="NCBI Taxonomy" id="47479"/>
    <lineage>
        <taxon>Bacteria</taxon>
        <taxon>Bacillati</taxon>
        <taxon>Actinomycetota</taxon>
        <taxon>Actinomycetes</taxon>
        <taxon>Streptosporangiales</taxon>
        <taxon>Streptosporangiaceae</taxon>
        <taxon>Streptosporangium</taxon>
    </lineage>
</organism>
<proteinExistence type="predicted"/>
<dbReference type="AlphaFoldDB" id="A0A7W7RWY5"/>